<comment type="caution">
    <text evidence="1">The sequence shown here is derived from an EMBL/GenBank/DDBJ whole genome shotgun (WGS) entry which is preliminary data.</text>
</comment>
<organism evidence="1">
    <name type="scientific">marine sediment metagenome</name>
    <dbReference type="NCBI Taxonomy" id="412755"/>
    <lineage>
        <taxon>unclassified sequences</taxon>
        <taxon>metagenomes</taxon>
        <taxon>ecological metagenomes</taxon>
    </lineage>
</organism>
<sequence length="41" mass="4784">MTAQVNLEKLVIYGIGIKTTTYFKLMCIYETRFHIIVFGLN</sequence>
<name>A0A0F9QCR7_9ZZZZ</name>
<protein>
    <submittedName>
        <fullName evidence="1">Uncharacterized protein</fullName>
    </submittedName>
</protein>
<dbReference type="EMBL" id="LAZR01005074">
    <property type="protein sequence ID" value="KKN03083.1"/>
    <property type="molecule type" value="Genomic_DNA"/>
</dbReference>
<proteinExistence type="predicted"/>
<accession>A0A0F9QCR7</accession>
<dbReference type="AlphaFoldDB" id="A0A0F9QCR7"/>
<reference evidence="1" key="1">
    <citation type="journal article" date="2015" name="Nature">
        <title>Complex archaea that bridge the gap between prokaryotes and eukaryotes.</title>
        <authorList>
            <person name="Spang A."/>
            <person name="Saw J.H."/>
            <person name="Jorgensen S.L."/>
            <person name="Zaremba-Niedzwiedzka K."/>
            <person name="Martijn J."/>
            <person name="Lind A.E."/>
            <person name="van Eijk R."/>
            <person name="Schleper C."/>
            <person name="Guy L."/>
            <person name="Ettema T.J."/>
        </authorList>
    </citation>
    <scope>NUCLEOTIDE SEQUENCE</scope>
</reference>
<evidence type="ECO:0000313" key="1">
    <source>
        <dbReference type="EMBL" id="KKN03083.1"/>
    </source>
</evidence>
<gene>
    <name evidence="1" type="ORF">LCGC14_1111100</name>
</gene>